<keyword evidence="3" id="KW-0238">DNA-binding</keyword>
<dbReference type="PRINTS" id="PR00039">
    <property type="entry name" value="HTHLYSR"/>
</dbReference>
<protein>
    <submittedName>
        <fullName evidence="6">LysR family transcriptional regulator</fullName>
    </submittedName>
</protein>
<comment type="similarity">
    <text evidence="1">Belongs to the LysR transcriptional regulatory family.</text>
</comment>
<dbReference type="Gene3D" id="3.40.190.10">
    <property type="entry name" value="Periplasmic binding protein-like II"/>
    <property type="match status" value="2"/>
</dbReference>
<dbReference type="PANTHER" id="PTHR30579:SF7">
    <property type="entry name" value="HTH-TYPE TRANSCRIPTIONAL REGULATOR LRHA-RELATED"/>
    <property type="match status" value="1"/>
</dbReference>
<dbReference type="RefSeq" id="WP_166103892.1">
    <property type="nucleotide sequence ID" value="NZ_JAADJT010000006.1"/>
</dbReference>
<dbReference type="InterPro" id="IPR036390">
    <property type="entry name" value="WH_DNA-bd_sf"/>
</dbReference>
<dbReference type="InterPro" id="IPR005119">
    <property type="entry name" value="LysR_subst-bd"/>
</dbReference>
<comment type="caution">
    <text evidence="6">The sequence shown here is derived from an EMBL/GenBank/DDBJ whole genome shotgun (WGS) entry which is preliminary data.</text>
</comment>
<dbReference type="SUPFAM" id="SSF53850">
    <property type="entry name" value="Periplasmic binding protein-like II"/>
    <property type="match status" value="1"/>
</dbReference>
<dbReference type="Gene3D" id="1.10.10.10">
    <property type="entry name" value="Winged helix-like DNA-binding domain superfamily/Winged helix DNA-binding domain"/>
    <property type="match status" value="1"/>
</dbReference>
<dbReference type="SUPFAM" id="SSF46785">
    <property type="entry name" value="Winged helix' DNA-binding domain"/>
    <property type="match status" value="1"/>
</dbReference>
<evidence type="ECO:0000259" key="5">
    <source>
        <dbReference type="PROSITE" id="PS50931"/>
    </source>
</evidence>
<proteinExistence type="inferred from homology"/>
<gene>
    <name evidence="6" type="ORF">GW587_13875</name>
</gene>
<dbReference type="InterPro" id="IPR036388">
    <property type="entry name" value="WH-like_DNA-bd_sf"/>
</dbReference>
<evidence type="ECO:0000256" key="4">
    <source>
        <dbReference type="ARBA" id="ARBA00023163"/>
    </source>
</evidence>
<reference evidence="7" key="1">
    <citation type="submission" date="2023-07" db="EMBL/GenBank/DDBJ databases">
        <title>Duganella aceri sp. nov., isolated from tree sap.</title>
        <authorList>
            <person name="Kim I.S."/>
        </authorList>
    </citation>
    <scope>NUCLEOTIDE SEQUENCE [LARGE SCALE GENOMIC DNA]</scope>
    <source>
        <strain evidence="7">SAP-35</strain>
    </source>
</reference>
<dbReference type="Pfam" id="PF00126">
    <property type="entry name" value="HTH_1"/>
    <property type="match status" value="1"/>
</dbReference>
<keyword evidence="2" id="KW-0805">Transcription regulation</keyword>
<dbReference type="EMBL" id="JAADJT010000006">
    <property type="protein sequence ID" value="NGZ85341.1"/>
    <property type="molecule type" value="Genomic_DNA"/>
</dbReference>
<evidence type="ECO:0000313" key="7">
    <source>
        <dbReference type="Proteomes" id="UP000666369"/>
    </source>
</evidence>
<evidence type="ECO:0000313" key="6">
    <source>
        <dbReference type="EMBL" id="NGZ85341.1"/>
    </source>
</evidence>
<evidence type="ECO:0000256" key="2">
    <source>
        <dbReference type="ARBA" id="ARBA00023015"/>
    </source>
</evidence>
<sequence>MPRNLDIGLLRTLIQVADCGSMTAAAGRLHMTQGAISQRIKRLEQLFGGPLLERNQRGAGLTGAGERLLAKARKLVALNDDILSALPAPVPAAAARPAVRLGVPHDLIGTHLPPLLHDYARRHPHVDVTLVPGSSHELRQAYDGGKVDLALIEQPAADDGGERLSLEQPVWVGAAGGQAWARRPLPVCLVSATCVFRQPVDLALDGAGIAARSVTDYAGMEATATTVQADLAVSAWLASTVPSTFDILGPASGLPALPPFAIALHAAPEAAPAVLAMADCIRDMYARRLKN</sequence>
<dbReference type="Proteomes" id="UP000666369">
    <property type="component" value="Unassembled WGS sequence"/>
</dbReference>
<dbReference type="PROSITE" id="PS50931">
    <property type="entry name" value="HTH_LYSR"/>
    <property type="match status" value="1"/>
</dbReference>
<evidence type="ECO:0000256" key="3">
    <source>
        <dbReference type="ARBA" id="ARBA00023125"/>
    </source>
</evidence>
<keyword evidence="7" id="KW-1185">Reference proteome</keyword>
<evidence type="ECO:0000256" key="1">
    <source>
        <dbReference type="ARBA" id="ARBA00009437"/>
    </source>
</evidence>
<accession>A0ABX0FLB3</accession>
<feature type="domain" description="HTH lysR-type" evidence="5">
    <location>
        <begin position="5"/>
        <end position="62"/>
    </location>
</feature>
<dbReference type="Pfam" id="PF03466">
    <property type="entry name" value="LysR_substrate"/>
    <property type="match status" value="1"/>
</dbReference>
<keyword evidence="4" id="KW-0804">Transcription</keyword>
<organism evidence="6 7">
    <name type="scientific">Duganella aceris</name>
    <dbReference type="NCBI Taxonomy" id="2703883"/>
    <lineage>
        <taxon>Bacteria</taxon>
        <taxon>Pseudomonadati</taxon>
        <taxon>Pseudomonadota</taxon>
        <taxon>Betaproteobacteria</taxon>
        <taxon>Burkholderiales</taxon>
        <taxon>Oxalobacteraceae</taxon>
        <taxon>Telluria group</taxon>
        <taxon>Duganella</taxon>
    </lineage>
</organism>
<dbReference type="InterPro" id="IPR050176">
    <property type="entry name" value="LTTR"/>
</dbReference>
<dbReference type="InterPro" id="IPR000847">
    <property type="entry name" value="LysR_HTH_N"/>
</dbReference>
<name>A0ABX0FLB3_9BURK</name>
<dbReference type="PANTHER" id="PTHR30579">
    <property type="entry name" value="TRANSCRIPTIONAL REGULATOR"/>
    <property type="match status" value="1"/>
</dbReference>